<accession>A0ABW1T219</accession>
<dbReference type="Gene3D" id="3.30.110.170">
    <property type="entry name" value="Protein of unknown function (DUF541), domain 1"/>
    <property type="match status" value="1"/>
</dbReference>
<dbReference type="PANTHER" id="PTHR34387">
    <property type="entry name" value="SLR1258 PROTEIN"/>
    <property type="match status" value="1"/>
</dbReference>
<sequence length="209" mass="21025">MGRSVTVTGRGRASAPYDVATLNLAASARAANPSDATARASYAMQAMREAVVRGGADERTLATTSVSLNPVHDPWPTVVAYEASLSLAVRTTDLEHVGSMLVAAVQAGGDGARVDGISFSHDDAAGLESAARDAAYANARAKAEQYAGLAGQALGEVRHIAEAEIGGGGMPRRMMAMAAADSGGGMPVDGGEGSVNAVVTVTWALGPSV</sequence>
<comment type="caution">
    <text evidence="1">The sequence shown here is derived from an EMBL/GenBank/DDBJ whole genome shotgun (WGS) entry which is preliminary data.</text>
</comment>
<gene>
    <name evidence="1" type="ORF">ACFQGU_12765</name>
</gene>
<dbReference type="Proteomes" id="UP001596138">
    <property type="component" value="Unassembled WGS sequence"/>
</dbReference>
<dbReference type="InterPro" id="IPR007497">
    <property type="entry name" value="SIMPL/DUF541"/>
</dbReference>
<dbReference type="Gene3D" id="3.30.70.2970">
    <property type="entry name" value="Protein of unknown function (DUF541), domain 2"/>
    <property type="match status" value="1"/>
</dbReference>
<proteinExistence type="predicted"/>
<dbReference type="EMBL" id="JBHSTI010000008">
    <property type="protein sequence ID" value="MFC6238753.1"/>
    <property type="molecule type" value="Genomic_DNA"/>
</dbReference>
<dbReference type="InterPro" id="IPR052022">
    <property type="entry name" value="26kDa_periplasmic_antigen"/>
</dbReference>
<dbReference type="PANTHER" id="PTHR34387:SF1">
    <property type="entry name" value="PERIPLASMIC IMMUNOGENIC PROTEIN"/>
    <property type="match status" value="1"/>
</dbReference>
<protein>
    <submittedName>
        <fullName evidence="1">SIMPL domain-containing protein</fullName>
    </submittedName>
</protein>
<dbReference type="RefSeq" id="WP_386767236.1">
    <property type="nucleotide sequence ID" value="NZ_JBHSTI010000008.1"/>
</dbReference>
<name>A0ABW1T219_9ACTN</name>
<reference evidence="2" key="1">
    <citation type="journal article" date="2019" name="Int. J. Syst. Evol. Microbiol.">
        <title>The Global Catalogue of Microorganisms (GCM) 10K type strain sequencing project: providing services to taxonomists for standard genome sequencing and annotation.</title>
        <authorList>
            <consortium name="The Broad Institute Genomics Platform"/>
            <consortium name="The Broad Institute Genome Sequencing Center for Infectious Disease"/>
            <person name="Wu L."/>
            <person name="Ma J."/>
        </authorList>
    </citation>
    <scope>NUCLEOTIDE SEQUENCE [LARGE SCALE GENOMIC DNA]</scope>
    <source>
        <strain evidence="2">CGMCC 4.7317</strain>
    </source>
</reference>
<evidence type="ECO:0000313" key="1">
    <source>
        <dbReference type="EMBL" id="MFC6238753.1"/>
    </source>
</evidence>
<evidence type="ECO:0000313" key="2">
    <source>
        <dbReference type="Proteomes" id="UP001596138"/>
    </source>
</evidence>
<dbReference type="Pfam" id="PF04402">
    <property type="entry name" value="SIMPL"/>
    <property type="match status" value="1"/>
</dbReference>
<organism evidence="1 2">
    <name type="scientific">Longivirga aurantiaca</name>
    <dbReference type="NCBI Taxonomy" id="1837743"/>
    <lineage>
        <taxon>Bacteria</taxon>
        <taxon>Bacillati</taxon>
        <taxon>Actinomycetota</taxon>
        <taxon>Actinomycetes</taxon>
        <taxon>Sporichthyales</taxon>
        <taxon>Sporichthyaceae</taxon>
        <taxon>Longivirga</taxon>
    </lineage>
</organism>
<keyword evidence="2" id="KW-1185">Reference proteome</keyword>